<evidence type="ECO:0000256" key="4">
    <source>
        <dbReference type="ARBA" id="ARBA00022777"/>
    </source>
</evidence>
<dbReference type="GO" id="GO:0006799">
    <property type="term" value="P:polyphosphate biosynthetic process"/>
    <property type="evidence" value="ECO:0007669"/>
    <property type="project" value="UniProtKB-UniRule"/>
</dbReference>
<feature type="domain" description="Polyphosphate kinase C-terminal" evidence="11">
    <location>
        <begin position="346"/>
        <end position="510"/>
    </location>
</feature>
<feature type="binding site" evidence="6">
    <location>
        <position position="578"/>
    </location>
    <ligand>
        <name>ATP</name>
        <dbReference type="ChEBI" id="CHEBI:30616"/>
    </ligand>
</feature>
<dbReference type="Gene3D" id="3.30.870.10">
    <property type="entry name" value="Endonuclease Chain A"/>
    <property type="match status" value="2"/>
</dbReference>
<dbReference type="Pfam" id="PF13089">
    <property type="entry name" value="PP_kinase_N"/>
    <property type="match status" value="1"/>
</dbReference>
<comment type="PTM">
    <text evidence="6 7">An intermediate of this reaction is the autophosphorylated ppk in which a phosphate is covalently linked to a histidine residue through a N-P bond.</text>
</comment>
<comment type="catalytic activity">
    <reaction evidence="6 7">
        <text>[phosphate](n) + ATP = [phosphate](n+1) + ADP</text>
        <dbReference type="Rhea" id="RHEA:19573"/>
        <dbReference type="Rhea" id="RHEA-COMP:9859"/>
        <dbReference type="Rhea" id="RHEA-COMP:14280"/>
        <dbReference type="ChEBI" id="CHEBI:16838"/>
        <dbReference type="ChEBI" id="CHEBI:30616"/>
        <dbReference type="ChEBI" id="CHEBI:456216"/>
        <dbReference type="EC" id="2.7.4.1"/>
    </reaction>
</comment>
<dbReference type="CDD" id="cd09165">
    <property type="entry name" value="PLDc_PaPPK1_C1_like"/>
    <property type="match status" value="1"/>
</dbReference>
<comment type="similarity">
    <text evidence="6 7">Belongs to the polyphosphate kinase 1 (PPK1) family.</text>
</comment>
<evidence type="ECO:0000259" key="8">
    <source>
        <dbReference type="Pfam" id="PF02503"/>
    </source>
</evidence>
<evidence type="ECO:0000256" key="3">
    <source>
        <dbReference type="ARBA" id="ARBA00022741"/>
    </source>
</evidence>
<accession>A0A286RFE0</accession>
<feature type="binding site" evidence="6">
    <location>
        <position position="62"/>
    </location>
    <ligand>
        <name>ATP</name>
        <dbReference type="ChEBI" id="CHEBI:30616"/>
    </ligand>
</feature>
<evidence type="ECO:0000259" key="9">
    <source>
        <dbReference type="Pfam" id="PF13089"/>
    </source>
</evidence>
<organism evidence="12 13">
    <name type="scientific">Thermogutta terrifontis</name>
    <dbReference type="NCBI Taxonomy" id="1331910"/>
    <lineage>
        <taxon>Bacteria</taxon>
        <taxon>Pseudomonadati</taxon>
        <taxon>Planctomycetota</taxon>
        <taxon>Planctomycetia</taxon>
        <taxon>Pirellulales</taxon>
        <taxon>Thermoguttaceae</taxon>
        <taxon>Thermogutta</taxon>
    </lineage>
</organism>
<keyword evidence="1 6" id="KW-0597">Phosphoprotein</keyword>
<dbReference type="InterPro" id="IPR024953">
    <property type="entry name" value="PP_kinase_middle"/>
</dbReference>
<dbReference type="HAMAP" id="MF_00347">
    <property type="entry name" value="Polyphosphate_kinase"/>
    <property type="match status" value="1"/>
</dbReference>
<evidence type="ECO:0000256" key="7">
    <source>
        <dbReference type="RuleBase" id="RU003800"/>
    </source>
</evidence>
<dbReference type="GO" id="GO:0005524">
    <property type="term" value="F:ATP binding"/>
    <property type="evidence" value="ECO:0007669"/>
    <property type="project" value="UniProtKB-KW"/>
</dbReference>
<dbReference type="NCBIfam" id="NF003918">
    <property type="entry name" value="PRK05443.1-2"/>
    <property type="match status" value="1"/>
</dbReference>
<evidence type="ECO:0000313" key="12">
    <source>
        <dbReference type="EMBL" id="ASV74685.1"/>
    </source>
</evidence>
<dbReference type="Pfam" id="PF13090">
    <property type="entry name" value="PP_kinase_C"/>
    <property type="match status" value="1"/>
</dbReference>
<dbReference type="Proteomes" id="UP000215086">
    <property type="component" value="Chromosome"/>
</dbReference>
<dbReference type="KEGG" id="ttf:THTE_2083"/>
<comment type="function">
    <text evidence="6 7">Catalyzes the reversible transfer of the terminal phosphate of ATP to form a long-chain polyphosphate (polyP).</text>
</comment>
<gene>
    <name evidence="6" type="primary">ppk</name>
    <name evidence="12" type="ORF">THTE_2083</name>
</gene>
<dbReference type="Pfam" id="PF17941">
    <property type="entry name" value="PP_kinase_C_1"/>
    <property type="match status" value="1"/>
</dbReference>
<dbReference type="SUPFAM" id="SSF140356">
    <property type="entry name" value="PPK N-terminal domain-like"/>
    <property type="match status" value="1"/>
</dbReference>
<keyword evidence="4 6" id="KW-0418">Kinase</keyword>
<evidence type="ECO:0000259" key="10">
    <source>
        <dbReference type="Pfam" id="PF13090"/>
    </source>
</evidence>
<dbReference type="Pfam" id="PF02503">
    <property type="entry name" value="PP_kinase"/>
    <property type="match status" value="1"/>
</dbReference>
<dbReference type="NCBIfam" id="NF003917">
    <property type="entry name" value="PRK05443.1-1"/>
    <property type="match status" value="1"/>
</dbReference>
<dbReference type="InterPro" id="IPR025198">
    <property type="entry name" value="PPK_N_dom"/>
</dbReference>
<feature type="binding site" evidence="6">
    <location>
        <position position="482"/>
    </location>
    <ligand>
        <name>ATP</name>
        <dbReference type="ChEBI" id="CHEBI:30616"/>
    </ligand>
</feature>
<dbReference type="EMBL" id="CP018477">
    <property type="protein sequence ID" value="ASV74685.1"/>
    <property type="molecule type" value="Genomic_DNA"/>
</dbReference>
<feature type="binding site" evidence="6">
    <location>
        <position position="389"/>
    </location>
    <ligand>
        <name>Mg(2+)</name>
        <dbReference type="ChEBI" id="CHEBI:18420"/>
    </ligand>
</feature>
<keyword evidence="13" id="KW-1185">Reference proteome</keyword>
<comment type="cofactor">
    <cofactor evidence="6">
        <name>Mg(2+)</name>
        <dbReference type="ChEBI" id="CHEBI:18420"/>
    </cofactor>
</comment>
<feature type="domain" description="Polyphosphate kinase middle" evidence="8">
    <location>
        <begin position="138"/>
        <end position="316"/>
    </location>
</feature>
<keyword evidence="6" id="KW-0479">Metal-binding</keyword>
<dbReference type="PIRSF" id="PIRSF015589">
    <property type="entry name" value="PP_kinase"/>
    <property type="match status" value="1"/>
</dbReference>
<dbReference type="EC" id="2.7.4.1" evidence="6 7"/>
<dbReference type="InterPro" id="IPR003414">
    <property type="entry name" value="PP_kinase"/>
</dbReference>
<evidence type="ECO:0000256" key="5">
    <source>
        <dbReference type="ARBA" id="ARBA00022840"/>
    </source>
</evidence>
<dbReference type="NCBIfam" id="TIGR03705">
    <property type="entry name" value="poly_P_kin"/>
    <property type="match status" value="1"/>
</dbReference>
<keyword evidence="3 6" id="KW-0547">Nucleotide-binding</keyword>
<dbReference type="SUPFAM" id="SSF143724">
    <property type="entry name" value="PHP14-like"/>
    <property type="match status" value="1"/>
</dbReference>
<feature type="domain" description="Polyphosphate kinase N-terminal" evidence="9">
    <location>
        <begin position="24"/>
        <end position="128"/>
    </location>
</feature>
<dbReference type="GO" id="GO:0008976">
    <property type="term" value="F:polyphosphate kinase activity"/>
    <property type="evidence" value="ECO:0007669"/>
    <property type="project" value="UniProtKB-UniRule"/>
</dbReference>
<protein>
    <recommendedName>
        <fullName evidence="6 7">Polyphosphate kinase</fullName>
        <ecNumber evidence="6 7">2.7.4.1</ecNumber>
    </recommendedName>
    <alternativeName>
        <fullName evidence="6">ATP-polyphosphate phosphotransferase</fullName>
    </alternativeName>
    <alternativeName>
        <fullName evidence="6">Polyphosphoric acid kinase</fullName>
    </alternativeName>
</protein>
<keyword evidence="5 6" id="KW-0067">ATP-binding</keyword>
<feature type="domain" description="Polyphosphate kinase C-terminal" evidence="10">
    <location>
        <begin position="517"/>
        <end position="687"/>
    </location>
</feature>
<dbReference type="Gene3D" id="3.30.1840.10">
    <property type="entry name" value="Polyphosphate kinase middle domain"/>
    <property type="match status" value="1"/>
</dbReference>
<evidence type="ECO:0000256" key="6">
    <source>
        <dbReference type="HAMAP-Rule" id="MF_00347"/>
    </source>
</evidence>
<proteinExistence type="inferred from homology"/>
<dbReference type="PANTHER" id="PTHR30218">
    <property type="entry name" value="POLYPHOSPHATE KINASE"/>
    <property type="match status" value="1"/>
</dbReference>
<evidence type="ECO:0000256" key="1">
    <source>
        <dbReference type="ARBA" id="ARBA00022553"/>
    </source>
</evidence>
<feature type="binding site" evidence="6">
    <location>
        <position position="606"/>
    </location>
    <ligand>
        <name>ATP</name>
        <dbReference type="ChEBI" id="CHEBI:30616"/>
    </ligand>
</feature>
<dbReference type="InterPro" id="IPR025200">
    <property type="entry name" value="PPK_C_dom2"/>
</dbReference>
<reference evidence="12 13" key="1">
    <citation type="journal article" name="Front. Microbiol.">
        <title>Sugar Metabolism of the First Thermophilic Planctomycete Thermogutta terrifontis: Comparative Genomic and Transcriptomic Approaches.</title>
        <authorList>
            <person name="Elcheninov A.G."/>
            <person name="Menzel P."/>
            <person name="Gudbergsdottir S.R."/>
            <person name="Slesarev A.I."/>
            <person name="Kadnikov V.V."/>
            <person name="Krogh A."/>
            <person name="Bonch-Osmolovskaya E.A."/>
            <person name="Peng X."/>
            <person name="Kublanov I.V."/>
        </authorList>
    </citation>
    <scope>NUCLEOTIDE SEQUENCE [LARGE SCALE GENOMIC DNA]</scope>
    <source>
        <strain evidence="12 13">R1</strain>
    </source>
</reference>
<dbReference type="NCBIfam" id="NF003921">
    <property type="entry name" value="PRK05443.2-2"/>
    <property type="match status" value="1"/>
</dbReference>
<dbReference type="PANTHER" id="PTHR30218:SF0">
    <property type="entry name" value="POLYPHOSPHATE KINASE"/>
    <property type="match status" value="1"/>
</dbReference>
<keyword evidence="6" id="KW-0460">Magnesium</keyword>
<evidence type="ECO:0000259" key="11">
    <source>
        <dbReference type="Pfam" id="PF17941"/>
    </source>
</evidence>
<dbReference type="AlphaFoldDB" id="A0A286RFE0"/>
<feature type="binding site" evidence="6">
    <location>
        <position position="419"/>
    </location>
    <ligand>
        <name>Mg(2+)</name>
        <dbReference type="ChEBI" id="CHEBI:18420"/>
    </ligand>
</feature>
<dbReference type="GO" id="GO:0009358">
    <property type="term" value="C:polyphosphate kinase complex"/>
    <property type="evidence" value="ECO:0007669"/>
    <property type="project" value="InterPro"/>
</dbReference>
<dbReference type="InterPro" id="IPR036832">
    <property type="entry name" value="PPK_N_dom_sf"/>
</dbReference>
<feature type="active site" description="Phosphohistidine intermediate" evidence="6">
    <location>
        <position position="449"/>
    </location>
</feature>
<evidence type="ECO:0000256" key="2">
    <source>
        <dbReference type="ARBA" id="ARBA00022679"/>
    </source>
</evidence>
<dbReference type="InterPro" id="IPR041108">
    <property type="entry name" value="PP_kinase_C_1"/>
</dbReference>
<dbReference type="CDD" id="cd09168">
    <property type="entry name" value="PLDc_PaPPK1_C2_like"/>
    <property type="match status" value="1"/>
</dbReference>
<evidence type="ECO:0000313" key="13">
    <source>
        <dbReference type="Proteomes" id="UP000215086"/>
    </source>
</evidence>
<name>A0A286RFE0_9BACT</name>
<dbReference type="InterPro" id="IPR036830">
    <property type="entry name" value="PP_kinase_middle_dom_sf"/>
</dbReference>
<dbReference type="GO" id="GO:0046872">
    <property type="term" value="F:metal ion binding"/>
    <property type="evidence" value="ECO:0007669"/>
    <property type="project" value="UniProtKB-KW"/>
</dbReference>
<dbReference type="Gene3D" id="1.20.58.310">
    <property type="entry name" value="Polyphosphate kinase N-terminal domain"/>
    <property type="match status" value="1"/>
</dbReference>
<sequence>MNNFAEPIRGRSMKKKSFSDPSLYINRELSWLEFNERVLQEGLSPDVPLLERLKFLAIVSTNLDEFYMIRVASLKQLQKAGKSRRDISGMTPEEQLQAIAERVRRMVKDHDRGVLRAFEELAEHGIQWLRPAQWSEEDRVFLRQYFEREIAPILTPLAMSDLSPPPAIPGLQIHLGVVLRSRKKDNGSEGKIAFVPIPTRHPRFVFLPATQGHRLALLDDVIATFVQNLFRGYQVVYAGPFRVTRDADVSIQDDDASDLLNAVEEAILARRRRAAVRLELAAGTHERLYEFLLNLFQLTDEDVFAVESFISAASLREIVGLPGYTHLRDPEWPPQPPRDLLGWEDLWKAVLDHDVMLFHPYESFEPVVRFLREAANDPDVLAIKQTLYRTSGESPIVEALETAGRKGKEVTVIVEVKARFDEARNVQWARRLEDAGCHVIYGVAGYKTHAKALLVVRREQGRIRRYVHLSTGNYNDQTARIYSDIGLFTADPDITTDVASFFNLLTGYSEAVGWNKLTVEPGELKAKFISLIEREIEAATADYPGLILAKINSLQDKDICAALYRASQAGVKIKLNVRGICCLRPGIPGVSDNIEVRSIVDRFLEHARVFYFSNGGREEVYLASADWMERNLERRVEIIFPVQDPVLQQRLMEILNIYFSDNTKAWELCPDGTYRRVAPGHPRIRAQEYFYQKAVEAAQTSLPRDIRYRPLHREQASSETSER</sequence>
<dbReference type="SUPFAM" id="SSF56024">
    <property type="entry name" value="Phospholipase D/nuclease"/>
    <property type="match status" value="2"/>
</dbReference>
<keyword evidence="2 6" id="KW-0808">Transferase</keyword>